<dbReference type="KEGG" id="wna:KA717_24425"/>
<dbReference type="AlphaFoldDB" id="A0A977PU93"/>
<keyword evidence="3" id="KW-0804">Transcription</keyword>
<dbReference type="InterPro" id="IPR036390">
    <property type="entry name" value="WH_DNA-bd_sf"/>
</dbReference>
<dbReference type="SUPFAM" id="SSF46785">
    <property type="entry name" value="Winged helix' DNA-binding domain"/>
    <property type="match status" value="1"/>
</dbReference>
<keyword evidence="1" id="KW-0805">Transcription regulation</keyword>
<feature type="domain" description="HTH gntR-type" evidence="4">
    <location>
        <begin position="18"/>
        <end position="77"/>
    </location>
</feature>
<dbReference type="CDD" id="cd07377">
    <property type="entry name" value="WHTH_GntR"/>
    <property type="match status" value="1"/>
</dbReference>
<evidence type="ECO:0000259" key="4">
    <source>
        <dbReference type="SMART" id="SM00345"/>
    </source>
</evidence>
<name>A0A977PU93_9CYAN</name>
<dbReference type="PRINTS" id="PR00035">
    <property type="entry name" value="HTHGNTR"/>
</dbReference>
<gene>
    <name evidence="5" type="ORF">KA717_24425</name>
</gene>
<dbReference type="Proteomes" id="UP001065613">
    <property type="component" value="Chromosome"/>
</dbReference>
<sequence>MLQFQIHSDSEIPASKQLFDQIRFAIASRQYSPGHRLPSTRQLAMITGLHRNTVSKVYQQLEESGLVESIAGSGIYVKTERSEEGIYLDSPIFQQYPQASQLIQKSVDDLLCQGLNLSQVKELFLATIDWRLRCTAQVLVTVPLRDLGAGELILKELEQALVIPVQLVPMEDLAETLAETKSGTVVTSRYFIAEAEAIAAPYEVRVMSVDIYDYSKELVMIKQLPKDSCLGIVSLSPGILSIAEILIHSLRGDELLVKSSLVNDVKKLRALVRTARTIITDPASHPLVLQAIAAQREDLIRMPEVICSENYIGEKSINILKRELGLG</sequence>
<dbReference type="Pfam" id="PF00392">
    <property type="entry name" value="GntR"/>
    <property type="match status" value="1"/>
</dbReference>
<dbReference type="EMBL" id="CP073041">
    <property type="protein sequence ID" value="UXE59082.1"/>
    <property type="molecule type" value="Genomic_DNA"/>
</dbReference>
<evidence type="ECO:0000256" key="3">
    <source>
        <dbReference type="ARBA" id="ARBA00023163"/>
    </source>
</evidence>
<keyword evidence="2" id="KW-0238">DNA-binding</keyword>
<dbReference type="Gene3D" id="1.10.10.10">
    <property type="entry name" value="Winged helix-like DNA-binding domain superfamily/Winged helix DNA-binding domain"/>
    <property type="match status" value="1"/>
</dbReference>
<evidence type="ECO:0000256" key="2">
    <source>
        <dbReference type="ARBA" id="ARBA00023125"/>
    </source>
</evidence>
<dbReference type="SMART" id="SM00345">
    <property type="entry name" value="HTH_GNTR"/>
    <property type="match status" value="1"/>
</dbReference>
<evidence type="ECO:0000313" key="5">
    <source>
        <dbReference type="EMBL" id="UXE59082.1"/>
    </source>
</evidence>
<accession>A0A977PU93</accession>
<evidence type="ECO:0000256" key="1">
    <source>
        <dbReference type="ARBA" id="ARBA00023015"/>
    </source>
</evidence>
<dbReference type="InterPro" id="IPR036388">
    <property type="entry name" value="WH-like_DNA-bd_sf"/>
</dbReference>
<dbReference type="GO" id="GO:0003700">
    <property type="term" value="F:DNA-binding transcription factor activity"/>
    <property type="evidence" value="ECO:0007669"/>
    <property type="project" value="InterPro"/>
</dbReference>
<reference evidence="5" key="1">
    <citation type="submission" date="2021-04" db="EMBL/GenBank/DDBJ databases">
        <title>Genome sequence of Woronichinia naegeliana from Washington state freshwater lake bloom.</title>
        <authorList>
            <person name="Dreher T.W."/>
        </authorList>
    </citation>
    <scope>NUCLEOTIDE SEQUENCE</scope>
    <source>
        <strain evidence="5">WA131</strain>
    </source>
</reference>
<dbReference type="GO" id="GO:0003677">
    <property type="term" value="F:DNA binding"/>
    <property type="evidence" value="ECO:0007669"/>
    <property type="project" value="UniProtKB-KW"/>
</dbReference>
<dbReference type="PANTHER" id="PTHR38445">
    <property type="entry name" value="HTH-TYPE TRANSCRIPTIONAL REPRESSOR YTRA"/>
    <property type="match status" value="1"/>
</dbReference>
<dbReference type="PANTHER" id="PTHR38445:SF9">
    <property type="entry name" value="HTH-TYPE TRANSCRIPTIONAL REPRESSOR YTRA"/>
    <property type="match status" value="1"/>
</dbReference>
<dbReference type="InterPro" id="IPR000524">
    <property type="entry name" value="Tscrpt_reg_HTH_GntR"/>
</dbReference>
<protein>
    <submittedName>
        <fullName evidence="5">GntR family transcriptional regulator</fullName>
    </submittedName>
</protein>
<organism evidence="5">
    <name type="scientific">Woronichinia naegeliana WA131</name>
    <dbReference type="NCBI Taxonomy" id="2824559"/>
    <lineage>
        <taxon>Bacteria</taxon>
        <taxon>Bacillati</taxon>
        <taxon>Cyanobacteriota</taxon>
        <taxon>Cyanophyceae</taxon>
        <taxon>Synechococcales</taxon>
        <taxon>Coelosphaeriaceae</taxon>
        <taxon>Woronichinia</taxon>
    </lineage>
</organism>
<proteinExistence type="predicted"/>